<dbReference type="GO" id="GO:0005524">
    <property type="term" value="F:ATP binding"/>
    <property type="evidence" value="ECO:0007669"/>
    <property type="project" value="UniProtKB-KW"/>
</dbReference>
<dbReference type="Gene3D" id="3.10.20.70">
    <property type="entry name" value="Glutamine synthetase, N-terminal domain"/>
    <property type="match status" value="1"/>
</dbReference>
<keyword evidence="6" id="KW-0067">ATP-binding</keyword>
<dbReference type="PROSITE" id="PS51987">
    <property type="entry name" value="GS_CATALYTIC"/>
    <property type="match status" value="1"/>
</dbReference>
<dbReference type="InterPro" id="IPR008147">
    <property type="entry name" value="Gln_synt_N"/>
</dbReference>
<dbReference type="EMBL" id="CAFBNF010000126">
    <property type="protein sequence ID" value="CAB4946666.1"/>
    <property type="molecule type" value="Genomic_DNA"/>
</dbReference>
<dbReference type="SUPFAM" id="SSF54368">
    <property type="entry name" value="Glutamine synthetase, N-terminal domain"/>
    <property type="match status" value="1"/>
</dbReference>
<dbReference type="InterPro" id="IPR004809">
    <property type="entry name" value="Gln_synth_I"/>
</dbReference>
<keyword evidence="4" id="KW-0479">Metal-binding</keyword>
<dbReference type="PROSITE" id="PS00181">
    <property type="entry name" value="GLNA_ATP"/>
    <property type="match status" value="1"/>
</dbReference>
<evidence type="ECO:0000256" key="7">
    <source>
        <dbReference type="ARBA" id="ARBA00022842"/>
    </source>
</evidence>
<dbReference type="FunFam" id="3.10.20.70:FF:000002">
    <property type="entry name" value="Glutamine synthetase I"/>
    <property type="match status" value="1"/>
</dbReference>
<name>A0A6J7JTP9_9ZZZZ</name>
<evidence type="ECO:0000256" key="5">
    <source>
        <dbReference type="ARBA" id="ARBA00022741"/>
    </source>
</evidence>
<dbReference type="GO" id="GO:0006542">
    <property type="term" value="P:glutamine biosynthetic process"/>
    <property type="evidence" value="ECO:0007669"/>
    <property type="project" value="InterPro"/>
</dbReference>
<dbReference type="SUPFAM" id="SSF55931">
    <property type="entry name" value="Glutamine synthetase/guanido kinase"/>
    <property type="match status" value="1"/>
</dbReference>
<keyword evidence="5" id="KW-0547">Nucleotide-binding</keyword>
<comment type="cofactor">
    <cofactor evidence="1">
        <name>Mg(2+)</name>
        <dbReference type="ChEBI" id="CHEBI:18420"/>
    </cofactor>
</comment>
<organism evidence="10">
    <name type="scientific">freshwater metagenome</name>
    <dbReference type="NCBI Taxonomy" id="449393"/>
    <lineage>
        <taxon>unclassified sequences</taxon>
        <taxon>metagenomes</taxon>
        <taxon>ecological metagenomes</taxon>
    </lineage>
</organism>
<dbReference type="AlphaFoldDB" id="A0A6J7JTP9"/>
<dbReference type="Pfam" id="PF00120">
    <property type="entry name" value="Gln-synt_C"/>
    <property type="match status" value="1"/>
</dbReference>
<feature type="domain" description="GS beta-grasp" evidence="8">
    <location>
        <begin position="84"/>
        <end position="169"/>
    </location>
</feature>
<dbReference type="Pfam" id="PF03951">
    <property type="entry name" value="Gln-synt_N"/>
    <property type="match status" value="1"/>
</dbReference>
<dbReference type="InterPro" id="IPR027303">
    <property type="entry name" value="Gln_synth_gly_rich_site"/>
</dbReference>
<protein>
    <submittedName>
        <fullName evidence="10">Unannotated protein</fullName>
    </submittedName>
</protein>
<dbReference type="InterPro" id="IPR014746">
    <property type="entry name" value="Gln_synth/guanido_kin_cat_dom"/>
</dbReference>
<dbReference type="PROSITE" id="PS51986">
    <property type="entry name" value="GS_BETA_GRASP"/>
    <property type="match status" value="1"/>
</dbReference>
<dbReference type="InterPro" id="IPR036651">
    <property type="entry name" value="Gln_synt_N_sf"/>
</dbReference>
<dbReference type="SMART" id="SM01230">
    <property type="entry name" value="Gln-synt_C"/>
    <property type="match status" value="1"/>
</dbReference>
<dbReference type="NCBIfam" id="TIGR00653">
    <property type="entry name" value="GlnA"/>
    <property type="match status" value="1"/>
</dbReference>
<accession>A0A6J7JTP9</accession>
<dbReference type="FunFam" id="3.30.590.10:FF:000003">
    <property type="entry name" value="Glutamine synthetase 2"/>
    <property type="match status" value="1"/>
</dbReference>
<dbReference type="PANTHER" id="PTHR43785">
    <property type="entry name" value="GAMMA-GLUTAMYLPUTRESCINE SYNTHETASE"/>
    <property type="match status" value="1"/>
</dbReference>
<comment type="similarity">
    <text evidence="2">Belongs to the glutamine synthetase family.</text>
</comment>
<proteinExistence type="inferred from homology"/>
<keyword evidence="7" id="KW-0460">Magnesium</keyword>
<reference evidence="10" key="1">
    <citation type="submission" date="2020-05" db="EMBL/GenBank/DDBJ databases">
        <authorList>
            <person name="Chiriac C."/>
            <person name="Salcher M."/>
            <person name="Ghai R."/>
            <person name="Kavagutti S V."/>
        </authorList>
    </citation>
    <scope>NUCLEOTIDE SEQUENCE</scope>
</reference>
<dbReference type="GO" id="GO:0046872">
    <property type="term" value="F:metal ion binding"/>
    <property type="evidence" value="ECO:0007669"/>
    <property type="project" value="UniProtKB-KW"/>
</dbReference>
<dbReference type="Gene3D" id="3.30.590.10">
    <property type="entry name" value="Glutamine synthetase/guanido kinase, catalytic domain"/>
    <property type="match status" value="1"/>
</dbReference>
<evidence type="ECO:0000256" key="4">
    <source>
        <dbReference type="ARBA" id="ARBA00022723"/>
    </source>
</evidence>
<dbReference type="InterPro" id="IPR008146">
    <property type="entry name" value="Gln_synth_cat_dom"/>
</dbReference>
<evidence type="ECO:0000256" key="3">
    <source>
        <dbReference type="ARBA" id="ARBA00022598"/>
    </source>
</evidence>
<evidence type="ECO:0000259" key="9">
    <source>
        <dbReference type="PROSITE" id="PS51987"/>
    </source>
</evidence>
<evidence type="ECO:0000256" key="2">
    <source>
        <dbReference type="ARBA" id="ARBA00009897"/>
    </source>
</evidence>
<gene>
    <name evidence="10" type="ORF">UFOPK3773_01169</name>
</gene>
<evidence type="ECO:0000259" key="8">
    <source>
        <dbReference type="PROSITE" id="PS51986"/>
    </source>
</evidence>
<evidence type="ECO:0000313" key="10">
    <source>
        <dbReference type="EMBL" id="CAB4946666.1"/>
    </source>
</evidence>
<keyword evidence="3" id="KW-0436">Ligase</keyword>
<evidence type="ECO:0000256" key="1">
    <source>
        <dbReference type="ARBA" id="ARBA00001946"/>
    </source>
</evidence>
<dbReference type="PANTHER" id="PTHR43785:SF11">
    <property type="entry name" value="GAMMA-GLUTAMYLPOLYAMINE SYNTHETASE GLNA2"/>
    <property type="match status" value="1"/>
</dbReference>
<feature type="domain" description="GS catalytic" evidence="9">
    <location>
        <begin position="176"/>
        <end position="515"/>
    </location>
</feature>
<sequence length="515" mass="57091">MRARAHRLMCAAHHELGVADEVAHGGIDLGQGQTQLRHGATLPLSGGQAEGVYRAWRNTNETIGGDDGHMDKQTEFVLRTIEERDIRFVRLWFTDVLGVLKSVAIAPAELEGAFVEGIGFDGSAIEGFARVYESDMLAKPDPSTFQALPWRGESNGVARMFCDILLPDGTPSYADPRRVLKRTLERAADLGFTFYTHPEIEFYLFEGEPKPGELPVPVDQAGYFDNAPGAAHNYDFRRKAITLLESMGISVEFSHHEGGPGQQEIDLRYADALTTADNIMTFRLVMKEVALDQGAFASFMPKPFADHPGSGMHMHLSLFEGDRNAFYEAGSEYQLSRVGRSFIAGLLLHAPEITAITNQWVNSYKRLAGGGEAPSYVCWGHNNRSALIRVPMYKPQKGNSTRIELRSVDSACNPYLALAVILAAGLKGIEEGYELPPGAEDDVWSLTDAERRAMGILPLPISLDQAIVAMEQSELVAETLGEHVFDFFLRNKRAEWAEYRRQVTPWELARYLPSL</sequence>
<dbReference type="GO" id="GO:0004356">
    <property type="term" value="F:glutamine synthetase activity"/>
    <property type="evidence" value="ECO:0007669"/>
    <property type="project" value="InterPro"/>
</dbReference>
<evidence type="ECO:0000256" key="6">
    <source>
        <dbReference type="ARBA" id="ARBA00022840"/>
    </source>
</evidence>